<evidence type="ECO:0008006" key="5">
    <source>
        <dbReference type="Google" id="ProtNLM"/>
    </source>
</evidence>
<name>A0ABV2V259_9ACTN</name>
<accession>A0ABV2V259</accession>
<sequence length="167" mass="17667">MDPKHNPNGLSESEAAAEARRLIEEWADKPVRHHPTSFRDETEPPTYGDAPPVKQDDKRIVPAWAAGIAVASIGVGAGATGLGCASWLLFRGLSLVSVPGLERFALIVIAPFAGLAMVLTAGGAAIAKAKASSTTNVYEGSVTQKTEINNFSNQRGMFSRTRNDIHG</sequence>
<evidence type="ECO:0000313" key="4">
    <source>
        <dbReference type="Proteomes" id="UP001550210"/>
    </source>
</evidence>
<evidence type="ECO:0000256" key="2">
    <source>
        <dbReference type="SAM" id="Phobius"/>
    </source>
</evidence>
<reference evidence="3 4" key="1">
    <citation type="submission" date="2024-06" db="EMBL/GenBank/DDBJ databases">
        <title>The Natural Products Discovery Center: Release of the First 8490 Sequenced Strains for Exploring Actinobacteria Biosynthetic Diversity.</title>
        <authorList>
            <person name="Kalkreuter E."/>
            <person name="Kautsar S.A."/>
            <person name="Yang D."/>
            <person name="Bader C.D."/>
            <person name="Teijaro C.N."/>
            <person name="Fluegel L."/>
            <person name="Davis C.M."/>
            <person name="Simpson J.R."/>
            <person name="Lauterbach L."/>
            <person name="Steele A.D."/>
            <person name="Gui C."/>
            <person name="Meng S."/>
            <person name="Li G."/>
            <person name="Viehrig K."/>
            <person name="Ye F."/>
            <person name="Su P."/>
            <person name="Kiefer A.F."/>
            <person name="Nichols A."/>
            <person name="Cepeda A.J."/>
            <person name="Yan W."/>
            <person name="Fan B."/>
            <person name="Jiang Y."/>
            <person name="Adhikari A."/>
            <person name="Zheng C.-J."/>
            <person name="Schuster L."/>
            <person name="Cowan T.M."/>
            <person name="Smanski M.J."/>
            <person name="Chevrette M.G."/>
            <person name="De Carvalho L.P.S."/>
            <person name="Shen B."/>
        </authorList>
    </citation>
    <scope>NUCLEOTIDE SEQUENCE [LARGE SCALE GENOMIC DNA]</scope>
    <source>
        <strain evidence="3 4">NPDC006434</strain>
    </source>
</reference>
<keyword evidence="2" id="KW-0812">Transmembrane</keyword>
<dbReference type="Proteomes" id="UP001550210">
    <property type="component" value="Unassembled WGS sequence"/>
</dbReference>
<comment type="caution">
    <text evidence="3">The sequence shown here is derived from an EMBL/GenBank/DDBJ whole genome shotgun (WGS) entry which is preliminary data.</text>
</comment>
<dbReference type="RefSeq" id="WP_355399423.1">
    <property type="nucleotide sequence ID" value="NZ_JBEXPZ010000034.1"/>
</dbReference>
<dbReference type="EMBL" id="JBEXPZ010000034">
    <property type="protein sequence ID" value="MET9847901.1"/>
    <property type="molecule type" value="Genomic_DNA"/>
</dbReference>
<keyword evidence="4" id="KW-1185">Reference proteome</keyword>
<feature type="transmembrane region" description="Helical" evidence="2">
    <location>
        <begin position="104"/>
        <end position="127"/>
    </location>
</feature>
<protein>
    <recommendedName>
        <fullName evidence="5">Superfamily III holin-X</fullName>
    </recommendedName>
</protein>
<gene>
    <name evidence="3" type="ORF">ABZZ21_25800</name>
</gene>
<proteinExistence type="predicted"/>
<keyword evidence="2" id="KW-0472">Membrane</keyword>
<evidence type="ECO:0000313" key="3">
    <source>
        <dbReference type="EMBL" id="MET9847901.1"/>
    </source>
</evidence>
<organism evidence="3 4">
    <name type="scientific">Streptomyces ossamyceticus</name>
    <dbReference type="NCBI Taxonomy" id="249581"/>
    <lineage>
        <taxon>Bacteria</taxon>
        <taxon>Bacillati</taxon>
        <taxon>Actinomycetota</taxon>
        <taxon>Actinomycetes</taxon>
        <taxon>Kitasatosporales</taxon>
        <taxon>Streptomycetaceae</taxon>
        <taxon>Streptomyces</taxon>
    </lineage>
</organism>
<keyword evidence="2" id="KW-1133">Transmembrane helix</keyword>
<evidence type="ECO:0000256" key="1">
    <source>
        <dbReference type="SAM" id="MobiDB-lite"/>
    </source>
</evidence>
<feature type="region of interest" description="Disordered" evidence="1">
    <location>
        <begin position="26"/>
        <end position="54"/>
    </location>
</feature>
<feature type="transmembrane region" description="Helical" evidence="2">
    <location>
        <begin position="64"/>
        <end position="89"/>
    </location>
</feature>